<organism evidence="1">
    <name type="scientific">uncultured Caudovirales phage</name>
    <dbReference type="NCBI Taxonomy" id="2100421"/>
    <lineage>
        <taxon>Viruses</taxon>
        <taxon>Duplodnaviria</taxon>
        <taxon>Heunggongvirae</taxon>
        <taxon>Uroviricota</taxon>
        <taxon>Caudoviricetes</taxon>
        <taxon>Peduoviridae</taxon>
        <taxon>Maltschvirus</taxon>
        <taxon>Maltschvirus maltsch</taxon>
    </lineage>
</organism>
<sequence length="76" mass="9244">MDIVERLRAREYFDTWDGEFVSKEAADEIDKLREDCERLREVLRMWVKFWENDESIDVNDDQWLAEEAMEATRSVL</sequence>
<dbReference type="EMBL" id="LR798277">
    <property type="protein sequence ID" value="CAB5219993.1"/>
    <property type="molecule type" value="Genomic_DNA"/>
</dbReference>
<proteinExistence type="predicted"/>
<protein>
    <submittedName>
        <fullName evidence="1">Uncharacterized protein</fullName>
    </submittedName>
</protein>
<evidence type="ECO:0000313" key="1">
    <source>
        <dbReference type="EMBL" id="CAB5219993.1"/>
    </source>
</evidence>
<reference evidence="1" key="1">
    <citation type="submission" date="2020-05" db="EMBL/GenBank/DDBJ databases">
        <authorList>
            <person name="Chiriac C."/>
            <person name="Salcher M."/>
            <person name="Ghai R."/>
            <person name="Kavagutti S V."/>
        </authorList>
    </citation>
    <scope>NUCLEOTIDE SEQUENCE</scope>
</reference>
<gene>
    <name evidence="1" type="ORF">UFOVP237_49</name>
</gene>
<name>A0A6J7WY71_9CAUD</name>
<accession>A0A6J7WY71</accession>